<evidence type="ECO:0000313" key="1">
    <source>
        <dbReference type="EMBL" id="SCM75375.1"/>
    </source>
</evidence>
<proteinExistence type="predicted"/>
<accession>A0A212LCW7</accession>
<organism evidence="1">
    <name type="scientific">uncultured Pleomorphomonas sp</name>
    <dbReference type="NCBI Taxonomy" id="442121"/>
    <lineage>
        <taxon>Bacteria</taxon>
        <taxon>Pseudomonadati</taxon>
        <taxon>Pseudomonadota</taxon>
        <taxon>Alphaproteobacteria</taxon>
        <taxon>Hyphomicrobiales</taxon>
        <taxon>Pleomorphomonadaceae</taxon>
        <taxon>Pleomorphomonas</taxon>
        <taxon>environmental samples</taxon>
    </lineage>
</organism>
<dbReference type="EMBL" id="FMJD01000006">
    <property type="protein sequence ID" value="SCM75375.1"/>
    <property type="molecule type" value="Genomic_DNA"/>
</dbReference>
<sequence>MDLPNAIDNGSYLVARGTAVPRARLS</sequence>
<gene>
    <name evidence="1" type="ORF">KL86PLE_20043</name>
</gene>
<reference evidence="1" key="1">
    <citation type="submission" date="2016-08" db="EMBL/GenBank/DDBJ databases">
        <authorList>
            <person name="Seilhamer J.J."/>
        </authorList>
    </citation>
    <scope>NUCLEOTIDE SEQUENCE</scope>
    <source>
        <strain evidence="1">86</strain>
    </source>
</reference>
<name>A0A212LCW7_9HYPH</name>
<protein>
    <submittedName>
        <fullName evidence="1">Uncharacterized protein</fullName>
    </submittedName>
</protein>
<dbReference type="AlphaFoldDB" id="A0A212LCW7"/>